<reference evidence="2 3" key="3">
    <citation type="journal article" date="2004" name="Bioinformatics">
        <title>PHIRE, a deterministic approach to reveal regulatory elements in bacteriophage genomes.</title>
        <authorList>
            <person name="Lavigne R."/>
            <person name="Sun W.D."/>
            <person name="Volckaert G."/>
        </authorList>
    </citation>
    <scope>NUCLEOTIDE SEQUENCE [LARGE SCALE GENOMIC DNA]</scope>
</reference>
<dbReference type="GeneID" id="5176721"/>
<dbReference type="KEGG" id="vg:5176721"/>
<keyword evidence="3" id="KW-1185">Reference proteome</keyword>
<feature type="region of interest" description="Disordered" evidence="1">
    <location>
        <begin position="1"/>
        <end position="22"/>
    </location>
</feature>
<evidence type="ECO:0000313" key="3">
    <source>
        <dbReference type="Proteomes" id="UP000001239"/>
    </source>
</evidence>
<dbReference type="Proteomes" id="UP000001239">
    <property type="component" value="Segment"/>
</dbReference>
<feature type="compositionally biased region" description="Basic and acidic residues" evidence="1">
    <location>
        <begin position="7"/>
        <end position="22"/>
    </location>
</feature>
<proteinExistence type="predicted"/>
<sequence length="170" mass="19397">METPDDTPEKEKKKASPLDTDKMQTVLEELRKAMTGNLEDIEQEELVKVVQRNRAFILEYAMSAYLDNPKNAHLLEGVTQIIAQIEKTVRDDRKERAKKKENEGNRLAFNQMLEAMERIQSGGIKLPTFEFSQFVLDPSKPLPLDPTLSPITEEELVQGNQLVDIDGEEI</sequence>
<protein>
    <submittedName>
        <fullName evidence="2">Uncharacterized protein</fullName>
    </submittedName>
</protein>
<name>Q2Z0Q3_9CAUD</name>
<reference evidence="2 3" key="4">
    <citation type="journal article" date="2005" name="J. Mol. Biol.">
        <title>Genome comparison of Pseudomonas aeruginosa large phages.</title>
        <authorList>
            <person name="Hertveldt K."/>
            <person name="Lavigne R."/>
            <person name="Pleteneva E."/>
            <person name="Sernova N."/>
            <person name="Kurochkina L."/>
            <person name="Korchevskii R."/>
            <person name="Robben J."/>
            <person name="Mesyanzhinov V."/>
            <person name="Krylov V.N."/>
            <person name="Volckaert G."/>
        </authorList>
    </citation>
    <scope>NUCLEOTIDE SEQUENCE</scope>
</reference>
<evidence type="ECO:0000256" key="1">
    <source>
        <dbReference type="SAM" id="MobiDB-lite"/>
    </source>
</evidence>
<reference evidence="2 3" key="2">
    <citation type="journal article" date="2003" name="Res. Microbiol.">
        <title>Myoviridae bacteriophages of Pseudomonas aeruginosa: a long and complex evolutionary pathway.</title>
        <authorList>
            <person name="Krylov V.N."/>
            <person name="Pleteneva E.A."/>
            <person name="Bourkalsteva M.V."/>
            <person name="Shaburova O.V."/>
            <person name="Volckaert G."/>
            <person name="Sykilinda N.N."/>
            <person name="Kurochkina L.P."/>
            <person name="Mesyanzhinov V.V."/>
        </authorList>
    </citation>
    <scope>NUCLEOTIDE SEQUENCE [LARGE SCALE GENOMIC DNA]</scope>
</reference>
<dbReference type="RefSeq" id="YP_418211.1">
    <property type="nucleotide sequence ID" value="NC_007623.1"/>
</dbReference>
<dbReference type="EMBL" id="AJ697969">
    <property type="protein sequence ID" value="CAG27272.1"/>
    <property type="molecule type" value="Genomic_DNA"/>
</dbReference>
<organism evidence="2 3">
    <name type="scientific">Pseudomonas phage EL</name>
    <dbReference type="NCBI Taxonomy" id="273133"/>
    <lineage>
        <taxon>Viruses</taxon>
        <taxon>Duplodnaviria</taxon>
        <taxon>Heunggongvirae</taxon>
        <taxon>Uroviricota</taxon>
        <taxon>Caudoviricetes</taxon>
        <taxon>Chimalliviridae</taxon>
        <taxon>Elvirus</taxon>
        <taxon>Elvirus EL</taxon>
    </lineage>
</organism>
<evidence type="ECO:0000313" key="2">
    <source>
        <dbReference type="EMBL" id="CAG27272.1"/>
    </source>
</evidence>
<reference evidence="2 3" key="1">
    <citation type="journal article" date="2002" name="Genetika">
        <title>Phenogenetic characterization of a group of giant Phi KZ-like bacteriophages of Pseudomonas aeruginosa].</title>
        <authorList>
            <person name="Burkal'tseva M.V."/>
            <person name="Krylov V.N."/>
            <person name="Pleteneva E.A."/>
            <person name="Shaburova O.V."/>
            <person name="Krylov S.V."/>
            <person name="Volckaert G."/>
            <person name="Sykilinda N.N."/>
            <person name="Kurochkina L.P."/>
            <person name="Mesyanzhinov V.V."/>
        </authorList>
    </citation>
    <scope>NUCLEOTIDE SEQUENCE [LARGE SCALE GENOMIC DNA]</scope>
</reference>
<accession>Q2Z0Q3</accession>